<evidence type="ECO:0000259" key="1">
    <source>
        <dbReference type="PROSITE" id="PS51833"/>
    </source>
</evidence>
<dbReference type="EMBL" id="UOFI01000115">
    <property type="protein sequence ID" value="VAW67980.1"/>
    <property type="molecule type" value="Genomic_DNA"/>
</dbReference>
<dbReference type="PANTHER" id="PTHR33525:SF3">
    <property type="entry name" value="RIBONUCLEASE Y"/>
    <property type="match status" value="1"/>
</dbReference>
<dbReference type="SUPFAM" id="SSF109604">
    <property type="entry name" value="HD-domain/PDEase-like"/>
    <property type="match status" value="1"/>
</dbReference>
<dbReference type="Gene3D" id="1.10.3210.10">
    <property type="entry name" value="Hypothetical protein af1432"/>
    <property type="match status" value="1"/>
</dbReference>
<dbReference type="InterPro" id="IPR052340">
    <property type="entry name" value="RNase_Y/CdgJ"/>
</dbReference>
<dbReference type="PROSITE" id="PS51833">
    <property type="entry name" value="HDOD"/>
    <property type="match status" value="1"/>
</dbReference>
<dbReference type="AlphaFoldDB" id="A0A3B0XTD5"/>
<dbReference type="Pfam" id="PF08668">
    <property type="entry name" value="HDOD"/>
    <property type="match status" value="1"/>
</dbReference>
<name>A0A3B0XTD5_9ZZZZ</name>
<proteinExistence type="predicted"/>
<sequence>MNAMQEKSKLFLTELKDAVATEKLLLPSLPDIALKIKAECEKEDSSADKIAEVISQDPAMTVRLLQVANSSLYRGLHTTDSIHMAITRLGLKLVRGLIMSLSMKQLYHASSNVVAERFRELWLASIKTAAISRLLASNIEHLDTEQAMLAGLIHNIGALPIILMAEDDDELFDNPGALYQIIQTMQSDVGAYIFQNWHFPQYMIDIANKCYHFQREHSGPADYVDVIQVALIEGSIYTGLECPDDWSEVGAFKHLHIDTISSVLDIEENKLIFEETTALFK</sequence>
<gene>
    <name evidence="2" type="ORF">MNBD_GAMMA09-2354</name>
</gene>
<protein>
    <recommendedName>
        <fullName evidence="1">HDOD domain-containing protein</fullName>
    </recommendedName>
</protein>
<organism evidence="2">
    <name type="scientific">hydrothermal vent metagenome</name>
    <dbReference type="NCBI Taxonomy" id="652676"/>
    <lineage>
        <taxon>unclassified sequences</taxon>
        <taxon>metagenomes</taxon>
        <taxon>ecological metagenomes</taxon>
    </lineage>
</organism>
<evidence type="ECO:0000313" key="2">
    <source>
        <dbReference type="EMBL" id="VAW67980.1"/>
    </source>
</evidence>
<reference evidence="2" key="1">
    <citation type="submission" date="2018-06" db="EMBL/GenBank/DDBJ databases">
        <authorList>
            <person name="Zhirakovskaya E."/>
        </authorList>
    </citation>
    <scope>NUCLEOTIDE SEQUENCE</scope>
</reference>
<feature type="domain" description="HDOD" evidence="1">
    <location>
        <begin position="26"/>
        <end position="213"/>
    </location>
</feature>
<accession>A0A3B0XTD5</accession>
<dbReference type="PANTHER" id="PTHR33525">
    <property type="match status" value="1"/>
</dbReference>
<dbReference type="InterPro" id="IPR013976">
    <property type="entry name" value="HDOD"/>
</dbReference>